<feature type="region of interest" description="Disordered" evidence="1">
    <location>
        <begin position="127"/>
        <end position="168"/>
    </location>
</feature>
<feature type="compositionally biased region" description="Pro residues" evidence="1">
    <location>
        <begin position="157"/>
        <end position="166"/>
    </location>
</feature>
<dbReference type="RefSeq" id="WP_398276483.1">
    <property type="nucleotide sequence ID" value="NZ_JBITLV010000001.1"/>
</dbReference>
<evidence type="ECO:0000313" key="4">
    <source>
        <dbReference type="Proteomes" id="UP001612915"/>
    </source>
</evidence>
<feature type="compositionally biased region" description="Basic and acidic residues" evidence="1">
    <location>
        <begin position="15"/>
        <end position="27"/>
    </location>
</feature>
<evidence type="ECO:0000256" key="2">
    <source>
        <dbReference type="SAM" id="Phobius"/>
    </source>
</evidence>
<protein>
    <submittedName>
        <fullName evidence="3">Uncharacterized protein</fullName>
    </submittedName>
</protein>
<organism evidence="3 4">
    <name type="scientific">Spongisporangium articulatum</name>
    <dbReference type="NCBI Taxonomy" id="3362603"/>
    <lineage>
        <taxon>Bacteria</taxon>
        <taxon>Bacillati</taxon>
        <taxon>Actinomycetota</taxon>
        <taxon>Actinomycetes</taxon>
        <taxon>Kineosporiales</taxon>
        <taxon>Kineosporiaceae</taxon>
        <taxon>Spongisporangium</taxon>
    </lineage>
</organism>
<keyword evidence="2" id="KW-1133">Transmembrane helix</keyword>
<keyword evidence="2" id="KW-0472">Membrane</keyword>
<comment type="caution">
    <text evidence="3">The sequence shown here is derived from an EMBL/GenBank/DDBJ whole genome shotgun (WGS) entry which is preliminary data.</text>
</comment>
<feature type="compositionally biased region" description="Low complexity" evidence="1">
    <location>
        <begin position="131"/>
        <end position="146"/>
    </location>
</feature>
<dbReference type="EMBL" id="JBITLV010000001">
    <property type="protein sequence ID" value="MFI7586583.1"/>
    <property type="molecule type" value="Genomic_DNA"/>
</dbReference>
<reference evidence="3 4" key="1">
    <citation type="submission" date="2024-10" db="EMBL/GenBank/DDBJ databases">
        <title>The Natural Products Discovery Center: Release of the First 8490 Sequenced Strains for Exploring Actinobacteria Biosynthetic Diversity.</title>
        <authorList>
            <person name="Kalkreuter E."/>
            <person name="Kautsar S.A."/>
            <person name="Yang D."/>
            <person name="Bader C.D."/>
            <person name="Teijaro C.N."/>
            <person name="Fluegel L."/>
            <person name="Davis C.M."/>
            <person name="Simpson J.R."/>
            <person name="Lauterbach L."/>
            <person name="Steele A.D."/>
            <person name="Gui C."/>
            <person name="Meng S."/>
            <person name="Li G."/>
            <person name="Viehrig K."/>
            <person name="Ye F."/>
            <person name="Su P."/>
            <person name="Kiefer A.F."/>
            <person name="Nichols A."/>
            <person name="Cepeda A.J."/>
            <person name="Yan W."/>
            <person name="Fan B."/>
            <person name="Jiang Y."/>
            <person name="Adhikari A."/>
            <person name="Zheng C.-J."/>
            <person name="Schuster L."/>
            <person name="Cowan T.M."/>
            <person name="Smanski M.J."/>
            <person name="Chevrette M.G."/>
            <person name="De Carvalho L.P.S."/>
            <person name="Shen B."/>
        </authorList>
    </citation>
    <scope>NUCLEOTIDE SEQUENCE [LARGE SCALE GENOMIC DNA]</scope>
    <source>
        <strain evidence="3 4">NPDC049639</strain>
    </source>
</reference>
<proteinExistence type="predicted"/>
<feature type="compositionally biased region" description="Low complexity" evidence="1">
    <location>
        <begin position="212"/>
        <end position="296"/>
    </location>
</feature>
<feature type="region of interest" description="Disordered" evidence="1">
    <location>
        <begin position="1"/>
        <end position="35"/>
    </location>
</feature>
<accession>A0ABW8AKS1</accession>
<sequence>MSSSHDTQSGSSTALEDRRVDLERFDPEAPPSGPRRWLGLSGTQVGSSAGAAVTSAVFASYFGVAGTLIGAALGSIVSTVAGALYSRSMERAAVTVRETHAVIVRRAGLTTALPTDLPAMRTTRENDRVDAAGPGPQSPAQGAGPSTLTLPAVDPTAPDPGAPSSPPGRRFAWLRRPLAFVGIGLAGFLLAVGAVTLAESVIGHPLSGGDSGSSVSKVFTGSSSGSSTGDDTDTPTAPVTPTATPSASATTRPSAAATPAPTTGPSAPSSTSTAPGAPSATPTTTGAPSPTAASGTDDPTADLAG</sequence>
<keyword evidence="4" id="KW-1185">Reference proteome</keyword>
<evidence type="ECO:0000313" key="3">
    <source>
        <dbReference type="EMBL" id="MFI7586583.1"/>
    </source>
</evidence>
<evidence type="ECO:0000256" key="1">
    <source>
        <dbReference type="SAM" id="MobiDB-lite"/>
    </source>
</evidence>
<keyword evidence="2" id="KW-0812">Transmembrane</keyword>
<dbReference type="Proteomes" id="UP001612915">
    <property type="component" value="Unassembled WGS sequence"/>
</dbReference>
<feature type="compositionally biased region" description="Low complexity" evidence="1">
    <location>
        <begin position="1"/>
        <end position="12"/>
    </location>
</feature>
<name>A0ABW8AKS1_9ACTN</name>
<gene>
    <name evidence="3" type="ORF">ACIB24_05860</name>
</gene>
<feature type="region of interest" description="Disordered" evidence="1">
    <location>
        <begin position="205"/>
        <end position="305"/>
    </location>
</feature>
<feature type="transmembrane region" description="Helical" evidence="2">
    <location>
        <begin position="58"/>
        <end position="85"/>
    </location>
</feature>
<feature type="transmembrane region" description="Helical" evidence="2">
    <location>
        <begin position="178"/>
        <end position="198"/>
    </location>
</feature>